<protein>
    <submittedName>
        <fullName evidence="3">Protein rp20-26 oh-glycosylation sites</fullName>
    </submittedName>
</protein>
<feature type="compositionally biased region" description="Low complexity" evidence="1">
    <location>
        <begin position="30"/>
        <end position="40"/>
    </location>
</feature>
<feature type="region of interest" description="Disordered" evidence="1">
    <location>
        <begin position="477"/>
        <end position="496"/>
    </location>
</feature>
<feature type="compositionally biased region" description="Low complexity" evidence="1">
    <location>
        <begin position="50"/>
        <end position="61"/>
    </location>
</feature>
<proteinExistence type="predicted"/>
<feature type="compositionally biased region" description="Basic and acidic residues" evidence="1">
    <location>
        <begin position="411"/>
        <end position="420"/>
    </location>
</feature>
<dbReference type="VEuPathDB" id="VectorBase:LLONM1_011856"/>
<dbReference type="AlphaFoldDB" id="A0A1B0CG96"/>
<reference evidence="5" key="1">
    <citation type="submission" date="2012-05" db="EMBL/GenBank/DDBJ databases">
        <title>Whole Genome Assembly of Lutzomyia longipalpis.</title>
        <authorList>
            <person name="Richards S."/>
            <person name="Qu C."/>
            <person name="Dillon R."/>
            <person name="Worley K."/>
            <person name="Scherer S."/>
            <person name="Batterton M."/>
            <person name="Taylor A."/>
            <person name="Hawes A."/>
            <person name="Hernandez B."/>
            <person name="Kovar C."/>
            <person name="Mandapat C."/>
            <person name="Pham C."/>
            <person name="Qu C."/>
            <person name="Jing C."/>
            <person name="Bess C."/>
            <person name="Bandaranaike D."/>
            <person name="Ngo D."/>
            <person name="Ongeri F."/>
            <person name="Arias F."/>
            <person name="Lara F."/>
            <person name="Weissenberger G."/>
            <person name="Kamau G."/>
            <person name="Han H."/>
            <person name="Shen H."/>
            <person name="Dinh H."/>
            <person name="Khalil I."/>
            <person name="Jones J."/>
            <person name="Shafer J."/>
            <person name="Jayaseelan J."/>
            <person name="Quiroz J."/>
            <person name="Blankenburg K."/>
            <person name="Nguyen L."/>
            <person name="Jackson L."/>
            <person name="Francisco L."/>
            <person name="Tang L.-Y."/>
            <person name="Pu L.-L."/>
            <person name="Perales L."/>
            <person name="Lorensuhewa L."/>
            <person name="Munidasa M."/>
            <person name="Coyle M."/>
            <person name="Taylor M."/>
            <person name="Puazo M."/>
            <person name="Firestine M."/>
            <person name="Scheel M."/>
            <person name="Javaid M."/>
            <person name="Wang M."/>
            <person name="Li M."/>
            <person name="Tabassum N."/>
            <person name="Saada N."/>
            <person name="Osuji N."/>
            <person name="Aqrawi P."/>
            <person name="Fu Q."/>
            <person name="Thornton R."/>
            <person name="Raj R."/>
            <person name="Goodspeed R."/>
            <person name="Mata R."/>
            <person name="Najjar R."/>
            <person name="Gubbala S."/>
            <person name="Lee S."/>
            <person name="Denson S."/>
            <person name="Patil S."/>
            <person name="Macmil S."/>
            <person name="Qi S."/>
            <person name="Matskevitch T."/>
            <person name="Palculict T."/>
            <person name="Mathew T."/>
            <person name="Vee V."/>
            <person name="Velamala V."/>
            <person name="Korchina V."/>
            <person name="Cai W."/>
            <person name="Liu W."/>
            <person name="Dai W."/>
            <person name="Zou X."/>
            <person name="Zhu Y."/>
            <person name="Zhang Y."/>
            <person name="Wu Y.-Q."/>
            <person name="Xin Y."/>
            <person name="Nazarath L."/>
            <person name="Kovar C."/>
            <person name="Han Y."/>
            <person name="Muzny D."/>
            <person name="Gibbs R."/>
        </authorList>
    </citation>
    <scope>NUCLEOTIDE SEQUENCE [LARGE SCALE GENOMIC DNA]</scope>
    <source>
        <strain evidence="5">Jacobina</strain>
    </source>
</reference>
<accession>A0A1B0CG96</accession>
<reference evidence="3" key="2">
    <citation type="journal article" date="2020" name="BMC">
        <title>Leishmania infection induces a limited differential gene expression in the sand fly midgut.</title>
        <authorList>
            <person name="Coutinho-Abreu I.V."/>
            <person name="Serafim T.D."/>
            <person name="Meneses C."/>
            <person name="Kamhawi S."/>
            <person name="Oliveira F."/>
            <person name="Valenzuela J.G."/>
        </authorList>
    </citation>
    <scope>NUCLEOTIDE SEQUENCE</scope>
    <source>
        <strain evidence="3">Jacobina</strain>
        <tissue evidence="3">Midgut</tissue>
    </source>
</reference>
<dbReference type="PANTHER" id="PTHR16277">
    <property type="entry name" value="CELL DIVISION CYCLE ASSOCIATED PROTEIN 4/SERTA DOMAIN-CONTAINING PROTEIN 2"/>
    <property type="match status" value="1"/>
</dbReference>
<dbReference type="EnsemblMetazoa" id="LLOJ003397-RA">
    <property type="protein sequence ID" value="LLOJ003397-PA"/>
    <property type="gene ID" value="LLOJ003397"/>
</dbReference>
<dbReference type="Pfam" id="PF06031">
    <property type="entry name" value="SERTA"/>
    <property type="match status" value="1"/>
</dbReference>
<evidence type="ECO:0000313" key="4">
    <source>
        <dbReference type="EnsemblMetazoa" id="LLOJ003397-PA"/>
    </source>
</evidence>
<feature type="region of interest" description="Disordered" evidence="1">
    <location>
        <begin position="20"/>
        <end position="61"/>
    </location>
</feature>
<dbReference type="PROSITE" id="PS51053">
    <property type="entry name" value="SERTA"/>
    <property type="match status" value="1"/>
</dbReference>
<keyword evidence="5" id="KW-1185">Reference proteome</keyword>
<dbReference type="VEuPathDB" id="VectorBase:LLOJ003397"/>
<evidence type="ECO:0000256" key="1">
    <source>
        <dbReference type="SAM" id="MobiDB-lite"/>
    </source>
</evidence>
<dbReference type="EMBL" id="AJWK01010875">
    <property type="status" value="NOT_ANNOTATED_CDS"/>
    <property type="molecule type" value="Genomic_DNA"/>
</dbReference>
<reference evidence="4" key="3">
    <citation type="submission" date="2020-05" db="UniProtKB">
        <authorList>
            <consortium name="EnsemblMetazoa"/>
        </authorList>
    </citation>
    <scope>IDENTIFICATION</scope>
    <source>
        <strain evidence="4">Jacobina</strain>
    </source>
</reference>
<organism evidence="4 5">
    <name type="scientific">Lutzomyia longipalpis</name>
    <name type="common">Sand fly</name>
    <dbReference type="NCBI Taxonomy" id="7200"/>
    <lineage>
        <taxon>Eukaryota</taxon>
        <taxon>Metazoa</taxon>
        <taxon>Ecdysozoa</taxon>
        <taxon>Arthropoda</taxon>
        <taxon>Hexapoda</taxon>
        <taxon>Insecta</taxon>
        <taxon>Pterygota</taxon>
        <taxon>Neoptera</taxon>
        <taxon>Endopterygota</taxon>
        <taxon>Diptera</taxon>
        <taxon>Nematocera</taxon>
        <taxon>Psychodoidea</taxon>
        <taxon>Psychodidae</taxon>
        <taxon>Lutzomyia</taxon>
        <taxon>Lutzomyia</taxon>
    </lineage>
</organism>
<sequence length="576" mass="61981">MFAIAMNPSSSMMGLQAAASKRKYDGSEGGEVSEQQGSCSPAKTSRWSETGGVSTTPPTMTTSVISSSGLGEDSIARLEAVTVPGETTWAGEPIVDSISRLQAVAVPGEGTWGADGARSALATTLLAADDLEDDDDDFEDDFDEDDTAIPSYLPLRYPCAPPRGYGPPGSYSPPAKNSYYTESYPGLTTCSRGMYGRGPGYASASGWMGGYYTPPEATSPQQTIRCAENGKSYLELGSASYSSNNGMSNTRCGIKRCCDGRNNWCNSKQCYKERRLKMMNLSMFKLSRFRQVSEQSLYRSVLICNTLKCIEREMEMESKELGMHQHHVTSPHHNHHHHMHHPQPPLPQPPHPAEYHPQYRTPTVHHGNHASPEIHYGGPEAPPSSFQVPYNGRAATPAPPSLPFNDSLPPYDHHPLRDAAHSSGRATPFPTAGLPDTDSGYGDEDCTRPINWGSVLSLSSQSALDPLNNNDLFATSSTTSTPALSSSNSSTSSSSSNSCSFAAATTFSFASAASCTVTATTNWDYGLLDMDLGLGPELTELLPSWKLTPLSADDILKSVPEQQEMDSAFTHIMVGS</sequence>
<feature type="domain" description="SERTA" evidence="2">
    <location>
        <begin position="271"/>
        <end position="318"/>
    </location>
</feature>
<feature type="region of interest" description="Disordered" evidence="1">
    <location>
        <begin position="320"/>
        <end position="445"/>
    </location>
</feature>
<evidence type="ECO:0000313" key="3">
    <source>
        <dbReference type="EMBL" id="MBC1173001.1"/>
    </source>
</evidence>
<dbReference type="InterPro" id="IPR052262">
    <property type="entry name" value="E2F-SERTA_domain_protein"/>
</dbReference>
<dbReference type="PANTHER" id="PTHR16277:SF7">
    <property type="entry name" value="RE12330P"/>
    <property type="match status" value="1"/>
</dbReference>
<feature type="compositionally biased region" description="Pro residues" evidence="1">
    <location>
        <begin position="342"/>
        <end position="352"/>
    </location>
</feature>
<evidence type="ECO:0000313" key="5">
    <source>
        <dbReference type="Proteomes" id="UP000092461"/>
    </source>
</evidence>
<name>A0A1B0CG96_LUTLO</name>
<dbReference type="InterPro" id="IPR009263">
    <property type="entry name" value="SERTA_dom"/>
</dbReference>
<dbReference type="GO" id="GO:0005634">
    <property type="term" value="C:nucleus"/>
    <property type="evidence" value="ECO:0007669"/>
    <property type="project" value="TreeGrafter"/>
</dbReference>
<dbReference type="EMBL" id="GITU01004298">
    <property type="protein sequence ID" value="MBC1173001.1"/>
    <property type="molecule type" value="Transcribed_RNA"/>
</dbReference>
<dbReference type="Proteomes" id="UP000092461">
    <property type="component" value="Unassembled WGS sequence"/>
</dbReference>
<feature type="compositionally biased region" description="Basic residues" evidence="1">
    <location>
        <begin position="324"/>
        <end position="341"/>
    </location>
</feature>
<evidence type="ECO:0000259" key="2">
    <source>
        <dbReference type="PROSITE" id="PS51053"/>
    </source>
</evidence>